<feature type="compositionally biased region" description="Basic and acidic residues" evidence="2">
    <location>
        <begin position="1044"/>
        <end position="1053"/>
    </location>
</feature>
<dbReference type="InterPro" id="IPR000008">
    <property type="entry name" value="C2_dom"/>
</dbReference>
<feature type="compositionally biased region" description="Low complexity" evidence="2">
    <location>
        <begin position="1186"/>
        <end position="1205"/>
    </location>
</feature>
<feature type="compositionally biased region" description="Polar residues" evidence="2">
    <location>
        <begin position="7"/>
        <end position="16"/>
    </location>
</feature>
<feature type="compositionally biased region" description="Polar residues" evidence="2">
    <location>
        <begin position="1140"/>
        <end position="1156"/>
    </location>
</feature>
<comment type="similarity">
    <text evidence="1">Belongs to the ThrE exporter (TC 2.A.79) family.</text>
</comment>
<feature type="compositionally biased region" description="Basic and acidic residues" evidence="2">
    <location>
        <begin position="1176"/>
        <end position="1185"/>
    </location>
</feature>
<dbReference type="CDD" id="cd00030">
    <property type="entry name" value="C2"/>
    <property type="match status" value="1"/>
</dbReference>
<feature type="compositionally biased region" description="Basic and acidic residues" evidence="2">
    <location>
        <begin position="1304"/>
        <end position="1328"/>
    </location>
</feature>
<dbReference type="Pfam" id="PF00168">
    <property type="entry name" value="C2"/>
    <property type="match status" value="1"/>
</dbReference>
<feature type="region of interest" description="Disordered" evidence="2">
    <location>
        <begin position="1293"/>
        <end position="1367"/>
    </location>
</feature>
<feature type="compositionally biased region" description="Polar residues" evidence="2">
    <location>
        <begin position="991"/>
        <end position="1000"/>
    </location>
</feature>
<accession>A0A0L0FYW0</accession>
<evidence type="ECO:0000313" key="5">
    <source>
        <dbReference type="EMBL" id="KNC82015.1"/>
    </source>
</evidence>
<feature type="region of interest" description="Disordered" evidence="2">
    <location>
        <begin position="672"/>
        <end position="702"/>
    </location>
</feature>
<feature type="region of interest" description="Disordered" evidence="2">
    <location>
        <begin position="965"/>
        <end position="1006"/>
    </location>
</feature>
<evidence type="ECO:0000259" key="4">
    <source>
        <dbReference type="PROSITE" id="PS50004"/>
    </source>
</evidence>
<dbReference type="PANTHER" id="PTHR31082:SF4">
    <property type="entry name" value="PHEROMONE-REGULATED MEMBRANE PROTEIN 10"/>
    <property type="match status" value="1"/>
</dbReference>
<name>A0A0L0FYW0_9EUKA</name>
<dbReference type="Gene3D" id="2.60.40.150">
    <property type="entry name" value="C2 domain"/>
    <property type="match status" value="1"/>
</dbReference>
<evidence type="ECO:0000256" key="2">
    <source>
        <dbReference type="SAM" id="MobiDB-lite"/>
    </source>
</evidence>
<evidence type="ECO:0000256" key="1">
    <source>
        <dbReference type="ARBA" id="ARBA00034125"/>
    </source>
</evidence>
<protein>
    <recommendedName>
        <fullName evidence="4">C2 domain-containing protein</fullName>
    </recommendedName>
</protein>
<dbReference type="PROSITE" id="PS50004">
    <property type="entry name" value="C2"/>
    <property type="match status" value="1"/>
</dbReference>
<feature type="domain" description="C2" evidence="4">
    <location>
        <begin position="540"/>
        <end position="661"/>
    </location>
</feature>
<dbReference type="InterPro" id="IPR010619">
    <property type="entry name" value="ThrE-like_N"/>
</dbReference>
<feature type="transmembrane region" description="Helical" evidence="3">
    <location>
        <begin position="372"/>
        <end position="390"/>
    </location>
</feature>
<dbReference type="Pfam" id="PF06738">
    <property type="entry name" value="ThrE"/>
    <property type="match status" value="1"/>
</dbReference>
<feature type="compositionally biased region" description="Basic and acidic residues" evidence="2">
    <location>
        <begin position="679"/>
        <end position="701"/>
    </location>
</feature>
<reference evidence="5 6" key="1">
    <citation type="submission" date="2011-02" db="EMBL/GenBank/DDBJ databases">
        <title>The Genome Sequence of Sphaeroforma arctica JP610.</title>
        <authorList>
            <consortium name="The Broad Institute Genome Sequencing Platform"/>
            <person name="Russ C."/>
            <person name="Cuomo C."/>
            <person name="Young S.K."/>
            <person name="Zeng Q."/>
            <person name="Gargeya S."/>
            <person name="Alvarado L."/>
            <person name="Berlin A."/>
            <person name="Chapman S.B."/>
            <person name="Chen Z."/>
            <person name="Freedman E."/>
            <person name="Gellesch M."/>
            <person name="Goldberg J."/>
            <person name="Griggs A."/>
            <person name="Gujja S."/>
            <person name="Heilman E."/>
            <person name="Heiman D."/>
            <person name="Howarth C."/>
            <person name="Mehta T."/>
            <person name="Neiman D."/>
            <person name="Pearson M."/>
            <person name="Roberts A."/>
            <person name="Saif S."/>
            <person name="Shea T."/>
            <person name="Shenoy N."/>
            <person name="Sisk P."/>
            <person name="Stolte C."/>
            <person name="Sykes S."/>
            <person name="White J."/>
            <person name="Yandava C."/>
            <person name="Burger G."/>
            <person name="Gray M.W."/>
            <person name="Holland P.W.H."/>
            <person name="King N."/>
            <person name="Lang F.B.F."/>
            <person name="Roger A.J."/>
            <person name="Ruiz-Trillo I."/>
            <person name="Haas B."/>
            <person name="Nusbaum C."/>
            <person name="Birren B."/>
        </authorList>
    </citation>
    <scope>NUCLEOTIDE SEQUENCE [LARGE SCALE GENOMIC DNA]</scope>
    <source>
        <strain evidence="5 6">JP610</strain>
    </source>
</reference>
<feature type="transmembrane region" description="Helical" evidence="3">
    <location>
        <begin position="423"/>
        <end position="441"/>
    </location>
</feature>
<dbReference type="GO" id="GO:0022857">
    <property type="term" value="F:transmembrane transporter activity"/>
    <property type="evidence" value="ECO:0007669"/>
    <property type="project" value="InterPro"/>
</dbReference>
<feature type="region of interest" description="Disordered" evidence="2">
    <location>
        <begin position="1140"/>
        <end position="1213"/>
    </location>
</feature>
<dbReference type="EMBL" id="KQ241968">
    <property type="protein sequence ID" value="KNC82015.1"/>
    <property type="molecule type" value="Genomic_DNA"/>
</dbReference>
<keyword evidence="6" id="KW-1185">Reference proteome</keyword>
<feature type="transmembrane region" description="Helical" evidence="3">
    <location>
        <begin position="264"/>
        <end position="285"/>
    </location>
</feature>
<feature type="transmembrane region" description="Helical" evidence="3">
    <location>
        <begin position="328"/>
        <end position="352"/>
    </location>
</feature>
<gene>
    <name evidence="5" type="ORF">SARC_05697</name>
</gene>
<proteinExistence type="inferred from homology"/>
<dbReference type="RefSeq" id="XP_014155917.1">
    <property type="nucleotide sequence ID" value="XM_014300442.1"/>
</dbReference>
<feature type="compositionally biased region" description="Basic and acidic residues" evidence="2">
    <location>
        <begin position="43"/>
        <end position="52"/>
    </location>
</feature>
<feature type="transmembrane region" description="Helical" evidence="3">
    <location>
        <begin position="220"/>
        <end position="252"/>
    </location>
</feature>
<sequence>MDPSFLDTYTRSTLVGQSGDLAPAPQSIPQPTPISANTVQEPLRSKVSDKRGFSGVSFDPALSDQSEATLDTTAFVKTPSKSQSTSQKLSSAEATALLEEKENSRKYDLLKWLIHDLYKYGSPAHSLEEFSFYLAQSFGNHETSIRLAPTGFFLITGRNTEFVNVDKSVNMDRLARVRKLAIKIIKGFADLDYAEAKIAEIQLLKELYARPLRHLCQVPYAIGFAIFFFGGDLSCIYLGIITGGFNSLVLGLQSYGYLQSIEKLTTFVCAFIAGLWCSLFVYLGWQTSGCSFSLALGSTAFFFPGVTISFSVLEMVSGLLSVGGVRYTYSLVVGHMLAVALMFAAYLIFFFQEVEVGAVFDPCENAVISMHRAYRIPAYALLYPAAILCYNIPPRMYLPFFVVQFFTCLVIQVASAISEIPSALATGMGVFTMTVVSGLLCKRFMRSLLRSMDCAPVCLLVPTIELVVPGSSIVKQLIAMMVQPNSENSSPAGYIVTSMAIAMAILIGDAFLHILRVGGVFKVPIYKGPINNVHEDVLFDPDYIAMQLPEDGKGGDMFVMVMIREAQKLPEPPIEEDIWNPFVDCMQNGKTVARSSTKIETLHPVWDEAFILPMDNSGNGQEFEMRVRNYTRFGQNGNIASATVRFEWDSDKVDARVSLTSTSFGSSVHLANEGQLTDASEKDSNGVDTAEKDDTDKDRERQRRVRMYCDQELLASGTDISVDYEGWLMLSGDKTDDRAGELHVSVRLRSIKDIREQLAKESLKKRISEDNRANMYVRMTSRPYDRRMRRLSSIVTTMEGDKQQSYRLASMASHMLPERRGTITSDASLGIGQETIDEISQEHLRAWNQNTNIHMPDDTSVYSRAMSQPTHDRASNSGSNLAMPMPTEIDALPGTVSDMQQMGTAQVSTLRQTVLTANFQKQHSLPTGSVDAETEVLVDEGGMRDMMRWRRATSEDDVQALVMQHEADRRTRYPQAVLPDSGKGPAEPLSKRSSSGSGTANDEPLPIVREVSYTNLSKLRYEQELLRQQQESARMRQTGIEQEIKDLESRGHPGPEAVESSDIPRLSEGAHGVSAQPQTRAQVQTQEQGSLQRVQSSQKDSKTNGLLDVESLPPPSPVFTQRPARDTQTSYLASILQTYNRSSRGSADASMQSGTSGLIDETAHPPAQSYADGDDESKLRTHEQPRPLSQSLSQSQPQLQQQIRQRPPPLQQQYSNFITTSLRQKVMDLKRRETLNEAEAEADGNIDYHSSGSATGQSDATGSVFYRGLSGAASESRSNMGDSVVDMPVYGRRAGYAPNQGSIRELRNRRQSDARDDSRSVVRTENDVQLRGVLGRTTSMATPSSLRPYTGLPKRSTFQGKKSGKYL</sequence>
<dbReference type="STRING" id="667725.A0A0L0FYW0"/>
<feature type="compositionally biased region" description="Polar residues" evidence="2">
    <location>
        <begin position="1075"/>
        <end position="1098"/>
    </location>
</feature>
<dbReference type="GeneID" id="25906201"/>
<dbReference type="InterPro" id="IPR035892">
    <property type="entry name" value="C2_domain_sf"/>
</dbReference>
<keyword evidence="3" id="KW-0472">Membrane</keyword>
<evidence type="ECO:0000313" key="6">
    <source>
        <dbReference type="Proteomes" id="UP000054560"/>
    </source>
</evidence>
<keyword evidence="3" id="KW-1133">Transmembrane helix</keyword>
<feature type="region of interest" description="Disordered" evidence="2">
    <location>
        <begin position="1240"/>
        <end position="1259"/>
    </location>
</feature>
<evidence type="ECO:0000256" key="3">
    <source>
        <dbReference type="SAM" id="Phobius"/>
    </source>
</evidence>
<feature type="region of interest" description="Disordered" evidence="2">
    <location>
        <begin position="1044"/>
        <end position="1126"/>
    </location>
</feature>
<feature type="transmembrane region" description="Helical" evidence="3">
    <location>
        <begin position="291"/>
        <end position="316"/>
    </location>
</feature>
<feature type="compositionally biased region" description="Polar residues" evidence="2">
    <location>
        <begin position="1336"/>
        <end position="1347"/>
    </location>
</feature>
<dbReference type="SMART" id="SM00239">
    <property type="entry name" value="C2"/>
    <property type="match status" value="1"/>
</dbReference>
<feature type="transmembrane region" description="Helical" evidence="3">
    <location>
        <begin position="397"/>
        <end position="417"/>
    </location>
</feature>
<dbReference type="SUPFAM" id="SSF49562">
    <property type="entry name" value="C2 domain (Calcium/lipid-binding domain, CaLB)"/>
    <property type="match status" value="1"/>
</dbReference>
<feature type="region of interest" description="Disordered" evidence="2">
    <location>
        <begin position="1"/>
        <end position="52"/>
    </location>
</feature>
<dbReference type="InterPro" id="IPR051361">
    <property type="entry name" value="ThrE/Ser_Exporter"/>
</dbReference>
<organism evidence="5 6">
    <name type="scientific">Sphaeroforma arctica JP610</name>
    <dbReference type="NCBI Taxonomy" id="667725"/>
    <lineage>
        <taxon>Eukaryota</taxon>
        <taxon>Ichthyosporea</taxon>
        <taxon>Ichthyophonida</taxon>
        <taxon>Sphaeroforma</taxon>
    </lineage>
</organism>
<dbReference type="OrthoDB" id="413008at2759"/>
<feature type="compositionally biased region" description="Polar residues" evidence="2">
    <location>
        <begin position="1248"/>
        <end position="1259"/>
    </location>
</feature>
<keyword evidence="3" id="KW-0812">Transmembrane</keyword>
<dbReference type="PANTHER" id="PTHR31082">
    <property type="entry name" value="PHEROMONE-REGULATED MEMBRANE PROTEIN 10"/>
    <property type="match status" value="1"/>
</dbReference>
<feature type="transmembrane region" description="Helical" evidence="3">
    <location>
        <begin position="494"/>
        <end position="515"/>
    </location>
</feature>
<dbReference type="Proteomes" id="UP000054560">
    <property type="component" value="Unassembled WGS sequence"/>
</dbReference>